<evidence type="ECO:0000313" key="2">
    <source>
        <dbReference type="Proteomes" id="UP001623661"/>
    </source>
</evidence>
<dbReference type="RefSeq" id="WP_406763647.1">
    <property type="nucleotide sequence ID" value="NZ_JBJHZY010000001.1"/>
</dbReference>
<evidence type="ECO:0000313" key="1">
    <source>
        <dbReference type="EMBL" id="MFL0267036.1"/>
    </source>
</evidence>
<name>A0ABW8TMW1_9CLOT</name>
<reference evidence="1 2" key="1">
    <citation type="submission" date="2024-11" db="EMBL/GenBank/DDBJ databases">
        <authorList>
            <person name="Heng Y.C."/>
            <person name="Lim A.C.H."/>
            <person name="Lee J.K.Y."/>
            <person name="Kittelmann S."/>
        </authorList>
    </citation>
    <scope>NUCLEOTIDE SEQUENCE [LARGE SCALE GENOMIC DNA]</scope>
    <source>
        <strain evidence="1 2">WILCCON 0202</strain>
    </source>
</reference>
<accession>A0ABW8TMW1</accession>
<protein>
    <submittedName>
        <fullName evidence="1">Uncharacterized protein</fullName>
    </submittedName>
</protein>
<proteinExistence type="predicted"/>
<sequence length="50" mass="5541">MTKKLTAMQLRMAALANNDMEAGAEIYKNPEVTEKIKSNISKKQVSKSAE</sequence>
<gene>
    <name evidence="1" type="ORF">ACJDUH_02885</name>
</gene>
<comment type="caution">
    <text evidence="1">The sequence shown here is derived from an EMBL/GenBank/DDBJ whole genome shotgun (WGS) entry which is preliminary data.</text>
</comment>
<dbReference type="EMBL" id="JBJHZY010000001">
    <property type="protein sequence ID" value="MFL0267036.1"/>
    <property type="molecule type" value="Genomic_DNA"/>
</dbReference>
<keyword evidence="2" id="KW-1185">Reference proteome</keyword>
<organism evidence="1 2">
    <name type="scientific">Candidatus Clostridium radicumherbarum</name>
    <dbReference type="NCBI Taxonomy" id="3381662"/>
    <lineage>
        <taxon>Bacteria</taxon>
        <taxon>Bacillati</taxon>
        <taxon>Bacillota</taxon>
        <taxon>Clostridia</taxon>
        <taxon>Eubacteriales</taxon>
        <taxon>Clostridiaceae</taxon>
        <taxon>Clostridium</taxon>
    </lineage>
</organism>
<dbReference type="Proteomes" id="UP001623661">
    <property type="component" value="Unassembled WGS sequence"/>
</dbReference>